<dbReference type="InterPro" id="IPR050464">
    <property type="entry name" value="Zeta_carotene_desat/Oxidored"/>
</dbReference>
<name>A0A1D8ILL3_9GAMM</name>
<evidence type="ECO:0000256" key="2">
    <source>
        <dbReference type="ARBA" id="ARBA00022630"/>
    </source>
</evidence>
<dbReference type="InterPro" id="IPR004572">
    <property type="entry name" value="Protoporphyrinogen_oxidase"/>
</dbReference>
<dbReference type="SUPFAM" id="SSF51905">
    <property type="entry name" value="FAD/NAD(P)-binding domain"/>
    <property type="match status" value="1"/>
</dbReference>
<protein>
    <submittedName>
        <fullName evidence="8">Protoporphyrinogen oxidase</fullName>
    </submittedName>
</protein>
<evidence type="ECO:0000313" key="8">
    <source>
        <dbReference type="EMBL" id="AOU97340.1"/>
    </source>
</evidence>
<evidence type="ECO:0000256" key="4">
    <source>
        <dbReference type="ARBA" id="ARBA00023002"/>
    </source>
</evidence>
<evidence type="ECO:0000256" key="6">
    <source>
        <dbReference type="ARBA" id="ARBA00023444"/>
    </source>
</evidence>
<keyword evidence="4" id="KW-0560">Oxidoreductase</keyword>
<proteinExistence type="predicted"/>
<dbReference type="SUPFAM" id="SSF54373">
    <property type="entry name" value="FAD-linked reductases, C-terminal domain"/>
    <property type="match status" value="1"/>
</dbReference>
<reference evidence="9" key="1">
    <citation type="submission" date="2016-09" db="EMBL/GenBank/DDBJ databases">
        <title>Acidihalobacter prosperus F5.</title>
        <authorList>
            <person name="Khaleque H.N."/>
            <person name="Ramsay J.P."/>
            <person name="Kaksonen A.H."/>
            <person name="Boxall N.J."/>
            <person name="Watkin E.L.J."/>
        </authorList>
    </citation>
    <scope>NUCLEOTIDE SEQUENCE [LARGE SCALE GENOMIC DNA]</scope>
    <source>
        <strain evidence="9">F5</strain>
    </source>
</reference>
<evidence type="ECO:0000256" key="5">
    <source>
        <dbReference type="ARBA" id="ARBA00023133"/>
    </source>
</evidence>
<dbReference type="AlphaFoldDB" id="A0A1D8ILL3"/>
<dbReference type="Gene3D" id="1.10.3110.10">
    <property type="entry name" value="protoporphyrinogen ix oxidase, domain 3"/>
    <property type="match status" value="1"/>
</dbReference>
<keyword evidence="5" id="KW-0350">Heme biosynthesis</keyword>
<gene>
    <name evidence="8" type="ORF">BI364_04445</name>
</gene>
<dbReference type="Gene3D" id="3.90.660.20">
    <property type="entry name" value="Protoporphyrinogen oxidase, mitochondrial, domain 2"/>
    <property type="match status" value="1"/>
</dbReference>
<dbReference type="InterPro" id="IPR036188">
    <property type="entry name" value="FAD/NAD-bd_sf"/>
</dbReference>
<dbReference type="InterPro" id="IPR002937">
    <property type="entry name" value="Amino_oxidase"/>
</dbReference>
<keyword evidence="2" id="KW-0285">Flavoprotein</keyword>
<sequence length="453" mass="48162">MNDFLIVGAGISGLTLAWSLHRRGARVRILEAGTTAGGKIRSRLTDGYLSDAGPNSLLDRGEGLSRLIDALDLRGHAVEANPLAQRRYVTRAGRMIALPASPLAFLRTPLFSLRAKLRLLSEPWRGHAETDESVASFVRRRLGPEFLDWAVDPFVSGVYAGDPERLSVRAATGRIYALEAEAGSLFRGALRRARQGRASGPVPQGRLISFRGGVGELPAALASALGSALATNTPVTALRRTDRHWVAETSKGIESGSTLILATPAFVAAELLEPFDLDLATRLRAVEYPGVVSLALGFAREQIRHPLDGFGLLIPRREGCETLGVLFSSTLFPGRAPAGHVLLTAFIGGARNPGAPAHEDAALVARVVQDLQPLLGVIGTPAFSAVNRWPQAIPQYTVGHLERMAMIEQGLAALPDIHAAANWHGGVAVGDCINNALALAERLVPTEAPHGEV</sequence>
<keyword evidence="9" id="KW-1185">Reference proteome</keyword>
<accession>A0A1D8ILL3</accession>
<dbReference type="EMBL" id="CP017415">
    <property type="protein sequence ID" value="AOU97340.1"/>
    <property type="molecule type" value="Genomic_DNA"/>
</dbReference>
<dbReference type="PANTHER" id="PTHR42923:SF3">
    <property type="entry name" value="PROTOPORPHYRINOGEN OXIDASE"/>
    <property type="match status" value="1"/>
</dbReference>
<dbReference type="KEGG" id="aprs:BI364_04445"/>
<dbReference type="Pfam" id="PF01593">
    <property type="entry name" value="Amino_oxidase"/>
    <property type="match status" value="1"/>
</dbReference>
<evidence type="ECO:0000313" key="9">
    <source>
        <dbReference type="Proteomes" id="UP000095401"/>
    </source>
</evidence>
<dbReference type="PANTHER" id="PTHR42923">
    <property type="entry name" value="PROTOPORPHYRINOGEN OXIDASE"/>
    <property type="match status" value="1"/>
</dbReference>
<evidence type="ECO:0000256" key="3">
    <source>
        <dbReference type="ARBA" id="ARBA00022827"/>
    </source>
</evidence>
<dbReference type="Proteomes" id="UP000095401">
    <property type="component" value="Chromosome"/>
</dbReference>
<comment type="pathway">
    <text evidence="6">Porphyrin-containing compound metabolism.</text>
</comment>
<dbReference type="Gene3D" id="3.50.50.60">
    <property type="entry name" value="FAD/NAD(P)-binding domain"/>
    <property type="match status" value="1"/>
</dbReference>
<evidence type="ECO:0000259" key="7">
    <source>
        <dbReference type="Pfam" id="PF01593"/>
    </source>
</evidence>
<feature type="domain" description="Amine oxidase" evidence="7">
    <location>
        <begin position="11"/>
        <end position="443"/>
    </location>
</feature>
<evidence type="ECO:0000256" key="1">
    <source>
        <dbReference type="ARBA" id="ARBA00001974"/>
    </source>
</evidence>
<dbReference type="RefSeq" id="WP_070077727.1">
    <property type="nucleotide sequence ID" value="NZ_CP017415.1"/>
</dbReference>
<dbReference type="GO" id="GO:0006783">
    <property type="term" value="P:heme biosynthetic process"/>
    <property type="evidence" value="ECO:0007669"/>
    <property type="project" value="UniProtKB-KW"/>
</dbReference>
<comment type="cofactor">
    <cofactor evidence="1">
        <name>FAD</name>
        <dbReference type="ChEBI" id="CHEBI:57692"/>
    </cofactor>
</comment>
<keyword evidence="3" id="KW-0274">FAD</keyword>
<dbReference type="GO" id="GO:0004729">
    <property type="term" value="F:oxygen-dependent protoporphyrinogen oxidase activity"/>
    <property type="evidence" value="ECO:0007669"/>
    <property type="project" value="InterPro"/>
</dbReference>
<organism evidence="8 9">
    <name type="scientific">Acidihalobacter yilgarnensis</name>
    <dbReference type="NCBI Taxonomy" id="2819280"/>
    <lineage>
        <taxon>Bacteria</taxon>
        <taxon>Pseudomonadati</taxon>
        <taxon>Pseudomonadota</taxon>
        <taxon>Gammaproteobacteria</taxon>
        <taxon>Chromatiales</taxon>
        <taxon>Ectothiorhodospiraceae</taxon>
        <taxon>Acidihalobacter</taxon>
    </lineage>
</organism>
<dbReference type="NCBIfam" id="TIGR00562">
    <property type="entry name" value="proto_IX_ox"/>
    <property type="match status" value="1"/>
</dbReference>